<sequence>MKFVVLAILLTITFTVQAQMPDPQYPIVPDFGGIYAIPEAQKYPDTTLSYQVVVDVTQGVEKPDQLNPSLNNIARMLNLHGISGIKKEQLEVVAVIHASATPVVLADETYQQAFGCNNPNNELIRALSEAGVSLFVCGQSLLARNYYDYPLHPDITISISALTVLTEYQRKGYALLKF</sequence>
<dbReference type="InterPro" id="IPR027396">
    <property type="entry name" value="DsrEFH-like"/>
</dbReference>
<dbReference type="PANTHER" id="PTHR37691:SF1">
    <property type="entry name" value="BLR3518 PROTEIN"/>
    <property type="match status" value="1"/>
</dbReference>
<reference evidence="2" key="2">
    <citation type="journal article" date="2024" name="Antonie Van Leeuwenhoek">
        <title>Roseihalotalea indica gen. nov., sp. nov., a halophilic Bacteroidetes from mesopelagic Southwest Indian Ocean with higher carbohydrate metabolic potential.</title>
        <authorList>
            <person name="Chen B."/>
            <person name="Zhang M."/>
            <person name="Lin D."/>
            <person name="Ye J."/>
            <person name="Tang K."/>
        </authorList>
    </citation>
    <scope>NUCLEOTIDE SEQUENCE</scope>
    <source>
        <strain evidence="2">TK19036</strain>
    </source>
</reference>
<dbReference type="EMBL" id="CP120682">
    <property type="protein sequence ID" value="WKN38019.1"/>
    <property type="molecule type" value="Genomic_DNA"/>
</dbReference>
<evidence type="ECO:0000313" key="2">
    <source>
        <dbReference type="EMBL" id="WKN38019.1"/>
    </source>
</evidence>
<evidence type="ECO:0000256" key="1">
    <source>
        <dbReference type="SAM" id="SignalP"/>
    </source>
</evidence>
<dbReference type="AlphaFoldDB" id="A0AA49JGW7"/>
<dbReference type="PANTHER" id="PTHR37691">
    <property type="entry name" value="BLR3518 PROTEIN"/>
    <property type="match status" value="1"/>
</dbReference>
<feature type="signal peptide" evidence="1">
    <location>
        <begin position="1"/>
        <end position="18"/>
    </location>
</feature>
<dbReference type="Gene3D" id="3.40.1260.10">
    <property type="entry name" value="DsrEFH-like"/>
    <property type="match status" value="1"/>
</dbReference>
<keyword evidence="1" id="KW-0732">Signal</keyword>
<gene>
    <name evidence="2" type="ORF">K4G66_04765</name>
</gene>
<protein>
    <submittedName>
        <fullName evidence="2">DsrE family protein</fullName>
    </submittedName>
</protein>
<reference evidence="2" key="1">
    <citation type="journal article" date="2023" name="Comput. Struct. Biotechnol. J.">
        <title>Discovery of a novel marine Bacteroidetes with a rich repertoire of carbohydrate-active enzymes.</title>
        <authorList>
            <person name="Chen B."/>
            <person name="Liu G."/>
            <person name="Chen Q."/>
            <person name="Wang H."/>
            <person name="Liu L."/>
            <person name="Tang K."/>
        </authorList>
    </citation>
    <scope>NUCLEOTIDE SEQUENCE</scope>
    <source>
        <strain evidence="2">TK19036</strain>
    </source>
</reference>
<dbReference type="SUPFAM" id="SSF75169">
    <property type="entry name" value="DsrEFH-like"/>
    <property type="match status" value="1"/>
</dbReference>
<accession>A0AA49JGW7</accession>
<name>A0AA49JGW7_9BACT</name>
<proteinExistence type="predicted"/>
<organism evidence="2">
    <name type="scientific">Roseihalotalea indica</name>
    <dbReference type="NCBI Taxonomy" id="2867963"/>
    <lineage>
        <taxon>Bacteria</taxon>
        <taxon>Pseudomonadati</taxon>
        <taxon>Bacteroidota</taxon>
        <taxon>Cytophagia</taxon>
        <taxon>Cytophagales</taxon>
        <taxon>Catalimonadaceae</taxon>
        <taxon>Roseihalotalea</taxon>
    </lineage>
</organism>
<dbReference type="InterPro" id="IPR003787">
    <property type="entry name" value="Sulphur_relay_DsrE/F-like"/>
</dbReference>
<feature type="chain" id="PRO_5041397786" evidence="1">
    <location>
        <begin position="19"/>
        <end position="178"/>
    </location>
</feature>
<dbReference type="Pfam" id="PF02635">
    <property type="entry name" value="DsrE"/>
    <property type="match status" value="1"/>
</dbReference>